<dbReference type="Gene3D" id="3.90.640.10">
    <property type="entry name" value="Actin, Chain A, domain 4"/>
    <property type="match status" value="1"/>
</dbReference>
<dbReference type="AlphaFoldDB" id="W6QQ22"/>
<keyword evidence="2" id="KW-1185">Reference proteome</keyword>
<reference evidence="1" key="1">
    <citation type="journal article" date="2014" name="Nat. Commun.">
        <title>Multiple recent horizontal transfers of a large genomic region in cheese making fungi.</title>
        <authorList>
            <person name="Cheeseman K."/>
            <person name="Ropars J."/>
            <person name="Renault P."/>
            <person name="Dupont J."/>
            <person name="Gouzy J."/>
            <person name="Branca A."/>
            <person name="Abraham A.L."/>
            <person name="Ceppi M."/>
            <person name="Conseiller E."/>
            <person name="Debuchy R."/>
            <person name="Malagnac F."/>
            <person name="Goarin A."/>
            <person name="Silar P."/>
            <person name="Lacoste S."/>
            <person name="Sallet E."/>
            <person name="Bensimon A."/>
            <person name="Giraud T."/>
            <person name="Brygoo Y."/>
        </authorList>
    </citation>
    <scope>NUCLEOTIDE SEQUENCE [LARGE SCALE GENOMIC DNA]</scope>
    <source>
        <strain evidence="1">FM164</strain>
    </source>
</reference>
<keyword evidence="1" id="KW-0346">Stress response</keyword>
<name>W6QQ22_PENRF</name>
<dbReference type="Proteomes" id="UP000030686">
    <property type="component" value="Unassembled WGS sequence"/>
</dbReference>
<evidence type="ECO:0000313" key="1">
    <source>
        <dbReference type="EMBL" id="CDM31657.1"/>
    </source>
</evidence>
<organism evidence="1 2">
    <name type="scientific">Penicillium roqueforti (strain FM164)</name>
    <dbReference type="NCBI Taxonomy" id="1365484"/>
    <lineage>
        <taxon>Eukaryota</taxon>
        <taxon>Fungi</taxon>
        <taxon>Dikarya</taxon>
        <taxon>Ascomycota</taxon>
        <taxon>Pezizomycotina</taxon>
        <taxon>Eurotiomycetes</taxon>
        <taxon>Eurotiomycetidae</taxon>
        <taxon>Eurotiales</taxon>
        <taxon>Aspergillaceae</taxon>
        <taxon>Penicillium</taxon>
    </lineage>
</organism>
<gene>
    <name evidence="1" type="ORF">PROQFM164_S02g001808</name>
</gene>
<sequence length="563" mass="62858">MEAKHGYKLVVGVDYGTTFTEIAYVLTTHAGGQADIDSIDFIKQWPPDIIGQAKTPSLISYMQDGGAPLWGFEVTQDVRSYAWTKLLLDANFPSSSKFDDTFLKIATASKILELPDQKEAVDTVQDYLSQIYTHIQSYISAELGLSGVPIDFWFTTPASWSEDTQNLMRQAIQGAGFGKRPQHRVWTIPEPEAAALAVFSDKRVSFKPRDGILICDCGGGTVDITTYYVTDVDPTISLEQITTVMGANCGGTAIDSRFYELLSTRVEGGFDSLSLSEIRPGSRAMKKFERIKTHFNGATSQSWHFDFNLNSQSPSQRRGRVVLQAEDVRDLYEPVLRNIFDLILSQITAANEKCGRHVIKESLGSALNRIGISVLIPENPEEAIARGAAVQGLRGYSLPTYKCWRNYGLASFQSFSHPNEPQFLGYGPSALSVNLLPCWVLRKIVSKKKDQNYPKGFQSTHSIQVLHWEHDLLTKPVEIYESNLSDAPERFENSDAHCIDYIQCHFDHLDFASFPHRTIAGHTVYYLELLIQASVSMTDRVIHFSAFANGNVIGQKDLVMAHD</sequence>
<dbReference type="EMBL" id="HG792016">
    <property type="protein sequence ID" value="CDM31657.1"/>
    <property type="molecule type" value="Genomic_DNA"/>
</dbReference>
<evidence type="ECO:0000313" key="2">
    <source>
        <dbReference type="Proteomes" id="UP000030686"/>
    </source>
</evidence>
<dbReference type="Gene3D" id="3.30.420.40">
    <property type="match status" value="2"/>
</dbReference>
<proteinExistence type="predicted"/>
<dbReference type="PANTHER" id="PTHR14187:SF81">
    <property type="entry name" value="HSP70 FAMILY PROTEIN (AFU_ORTHOLOGUE AFUA_4G14040)"/>
    <property type="match status" value="1"/>
</dbReference>
<dbReference type="SUPFAM" id="SSF53067">
    <property type="entry name" value="Actin-like ATPase domain"/>
    <property type="match status" value="2"/>
</dbReference>
<dbReference type="OrthoDB" id="2963168at2759"/>
<dbReference type="OMA" id="KRCRRHY"/>
<dbReference type="CDD" id="cd10170">
    <property type="entry name" value="ASKHA_NBD_HSP70"/>
    <property type="match status" value="1"/>
</dbReference>
<dbReference type="InterPro" id="IPR043129">
    <property type="entry name" value="ATPase_NBD"/>
</dbReference>
<accession>W6QQ22</accession>
<protein>
    <submittedName>
        <fullName evidence="1">Heat shock protein Hsp70</fullName>
    </submittedName>
</protein>
<dbReference type="PANTHER" id="PTHR14187">
    <property type="entry name" value="ALPHA KINASE/ELONGATION FACTOR 2 KINASE"/>
    <property type="match status" value="1"/>
</dbReference>
<dbReference type="STRING" id="1365484.W6QQ22"/>
<dbReference type="PRINTS" id="PR00301">
    <property type="entry name" value="HEATSHOCK70"/>
</dbReference>